<reference evidence="1 2" key="1">
    <citation type="journal article" date="2018" name="Sci. Rep.">
        <title>Genomic signatures of local adaptation to the degree of environmental predictability in rotifers.</title>
        <authorList>
            <person name="Franch-Gras L."/>
            <person name="Hahn C."/>
            <person name="Garcia-Roger E.M."/>
            <person name="Carmona M.J."/>
            <person name="Serra M."/>
            <person name="Gomez A."/>
        </authorList>
    </citation>
    <scope>NUCLEOTIDE SEQUENCE [LARGE SCALE GENOMIC DNA]</scope>
    <source>
        <strain evidence="1">HYR1</strain>
    </source>
</reference>
<dbReference type="EMBL" id="REGN01002179">
    <property type="protein sequence ID" value="RNA29652.1"/>
    <property type="molecule type" value="Genomic_DNA"/>
</dbReference>
<protein>
    <submittedName>
        <fullName evidence="1">Uncharacterized protein</fullName>
    </submittedName>
</protein>
<comment type="caution">
    <text evidence="1">The sequence shown here is derived from an EMBL/GenBank/DDBJ whole genome shotgun (WGS) entry which is preliminary data.</text>
</comment>
<keyword evidence="2" id="KW-1185">Reference proteome</keyword>
<name>A0A3M7S1M7_BRAPC</name>
<accession>A0A3M7S1M7</accession>
<dbReference type="AlphaFoldDB" id="A0A3M7S1M7"/>
<evidence type="ECO:0000313" key="1">
    <source>
        <dbReference type="EMBL" id="RNA29652.1"/>
    </source>
</evidence>
<dbReference type="Proteomes" id="UP000276133">
    <property type="component" value="Unassembled WGS sequence"/>
</dbReference>
<organism evidence="1 2">
    <name type="scientific">Brachionus plicatilis</name>
    <name type="common">Marine rotifer</name>
    <name type="synonym">Brachionus muelleri</name>
    <dbReference type="NCBI Taxonomy" id="10195"/>
    <lineage>
        <taxon>Eukaryota</taxon>
        <taxon>Metazoa</taxon>
        <taxon>Spiralia</taxon>
        <taxon>Gnathifera</taxon>
        <taxon>Rotifera</taxon>
        <taxon>Eurotatoria</taxon>
        <taxon>Monogononta</taxon>
        <taxon>Pseudotrocha</taxon>
        <taxon>Ploima</taxon>
        <taxon>Brachionidae</taxon>
        <taxon>Brachionus</taxon>
    </lineage>
</organism>
<evidence type="ECO:0000313" key="2">
    <source>
        <dbReference type="Proteomes" id="UP000276133"/>
    </source>
</evidence>
<sequence length="100" mass="11655">MVWKLKLVEILLEFVLYFVTTAKLEWFSYVFKKCNVTSCLVLKVTRIIMSRLSFILANILGHYRKFWCLSQLSKNTRLNSLVSTIFKDAINCSIAALRLS</sequence>
<gene>
    <name evidence="1" type="ORF">BpHYR1_051179</name>
</gene>
<proteinExistence type="predicted"/>